<reference evidence="3 4" key="1">
    <citation type="submission" date="2019-06" db="EMBL/GenBank/DDBJ databases">
        <title>Comparative genomics and metabolomics analyses of clavulanic acid producing Streptomyces species provides insight into specialized metabolism and evolution of beta-lactam biosynthetic gene clusters.</title>
        <authorList>
            <person name="Moore M.A."/>
            <person name="Cruz-Morales P."/>
            <person name="Barona Gomez F."/>
            <person name="Kapil T."/>
        </authorList>
    </citation>
    <scope>NUCLEOTIDE SEQUENCE [LARGE SCALE GENOMIC DNA]</scope>
    <source>
        <strain evidence="3 4">T-272</strain>
    </source>
</reference>
<dbReference type="NCBIfam" id="TIGR03666">
    <property type="entry name" value="Rv2061_F420"/>
    <property type="match status" value="1"/>
</dbReference>
<dbReference type="EC" id="1.-.-.-" evidence="3"/>
<organism evidence="3 4">
    <name type="scientific">Streptomyces katsurahamanus</name>
    <dbReference type="NCBI Taxonomy" id="2577098"/>
    <lineage>
        <taxon>Bacteria</taxon>
        <taxon>Bacillati</taxon>
        <taxon>Actinomycetota</taxon>
        <taxon>Actinomycetes</taxon>
        <taxon>Kitasatosporales</taxon>
        <taxon>Streptomycetaceae</taxon>
        <taxon>Streptomyces</taxon>
    </lineage>
</organism>
<dbReference type="GO" id="GO:0016491">
    <property type="term" value="F:oxidoreductase activity"/>
    <property type="evidence" value="ECO:0007669"/>
    <property type="project" value="UniProtKB-KW"/>
</dbReference>
<keyword evidence="1 3" id="KW-0560">Oxidoreductase</keyword>
<name>A0ABW9NRI1_9ACTN</name>
<dbReference type="InterPro" id="IPR012349">
    <property type="entry name" value="Split_barrel_FMN-bd"/>
</dbReference>
<dbReference type="InterPro" id="IPR052019">
    <property type="entry name" value="F420H2_bilvrd_red/Heme_oxyg"/>
</dbReference>
<dbReference type="InterPro" id="IPR011576">
    <property type="entry name" value="Pyridox_Oxase_N"/>
</dbReference>
<dbReference type="Pfam" id="PF01243">
    <property type="entry name" value="PNPOx_N"/>
    <property type="match status" value="1"/>
</dbReference>
<dbReference type="SUPFAM" id="SSF50475">
    <property type="entry name" value="FMN-binding split barrel"/>
    <property type="match status" value="1"/>
</dbReference>
<sequence length="130" mass="13728">MAHTDTALGELAAGKYLLLTTFRRDGRAVPTPVWVMLDGRTLAVWSAADAGKVKRIRNGGRVTVGPCDWRGKPLGASTPGFAEVLTPEASAHFAGLMKRKYGLAARVGLLGSRLSGGSGRAVGIRIRLDE</sequence>
<evidence type="ECO:0000313" key="3">
    <source>
        <dbReference type="EMBL" id="MQS35916.1"/>
    </source>
</evidence>
<evidence type="ECO:0000259" key="2">
    <source>
        <dbReference type="Pfam" id="PF01243"/>
    </source>
</evidence>
<feature type="domain" description="Pyridoxamine 5'-phosphate oxidase N-terminal" evidence="2">
    <location>
        <begin position="12"/>
        <end position="104"/>
    </location>
</feature>
<dbReference type="PANTHER" id="PTHR35176">
    <property type="entry name" value="HEME OXYGENASE HI_0854-RELATED"/>
    <property type="match status" value="1"/>
</dbReference>
<comment type="caution">
    <text evidence="3">The sequence shown here is derived from an EMBL/GenBank/DDBJ whole genome shotgun (WGS) entry which is preliminary data.</text>
</comment>
<dbReference type="InterPro" id="IPR019965">
    <property type="entry name" value="PPOX_F420-dep_Rv2061_put"/>
</dbReference>
<dbReference type="Proteomes" id="UP000460558">
    <property type="component" value="Unassembled WGS sequence"/>
</dbReference>
<accession>A0ABW9NRI1</accession>
<dbReference type="Gene3D" id="2.30.110.10">
    <property type="entry name" value="Electron Transport, Fmn-binding Protein, Chain A"/>
    <property type="match status" value="1"/>
</dbReference>
<evidence type="ECO:0000256" key="1">
    <source>
        <dbReference type="ARBA" id="ARBA00023002"/>
    </source>
</evidence>
<gene>
    <name evidence="3" type="ORF">FFZ77_09995</name>
</gene>
<dbReference type="EMBL" id="VDEQ01000100">
    <property type="protein sequence ID" value="MQS35916.1"/>
    <property type="molecule type" value="Genomic_DNA"/>
</dbReference>
<dbReference type="PANTHER" id="PTHR35176:SF11">
    <property type="entry name" value="PYRIDOXAMINE 5'-PHOSPHATE OXIDASE FAMILY PROTEIN"/>
    <property type="match status" value="1"/>
</dbReference>
<dbReference type="RefSeq" id="WP_153482448.1">
    <property type="nucleotide sequence ID" value="NZ_VDEQ01000100.1"/>
</dbReference>
<proteinExistence type="predicted"/>
<evidence type="ECO:0000313" key="4">
    <source>
        <dbReference type="Proteomes" id="UP000460558"/>
    </source>
</evidence>
<keyword evidence="4" id="KW-1185">Reference proteome</keyword>
<protein>
    <submittedName>
        <fullName evidence="3">PPOX class F420-dependent oxidoreductase</fullName>
        <ecNumber evidence="3">1.-.-.-</ecNumber>
    </submittedName>
</protein>